<proteinExistence type="predicted"/>
<reference evidence="3" key="2">
    <citation type="submission" date="2025-08" db="UniProtKB">
        <authorList>
            <consortium name="Ensembl"/>
        </authorList>
    </citation>
    <scope>IDENTIFICATION</scope>
</reference>
<dbReference type="PROSITE" id="PS50240">
    <property type="entry name" value="TRYPSIN_DOM"/>
    <property type="match status" value="1"/>
</dbReference>
<dbReference type="PANTHER" id="PTHR24252:SF7">
    <property type="entry name" value="HYALIN"/>
    <property type="match status" value="1"/>
</dbReference>
<protein>
    <recommendedName>
        <fullName evidence="2">Peptidase S1 domain-containing protein</fullName>
    </recommendedName>
</protein>
<dbReference type="SMART" id="SM00020">
    <property type="entry name" value="Tryp_SPc"/>
    <property type="match status" value="1"/>
</dbReference>
<dbReference type="CDD" id="cd00190">
    <property type="entry name" value="Tryp_SPc"/>
    <property type="match status" value="1"/>
</dbReference>
<dbReference type="Ensembl" id="ENSOABT00000071457.1">
    <property type="protein sequence ID" value="ENSOABP00000069826.1"/>
    <property type="gene ID" value="ENSOABG00000032002.1"/>
</dbReference>
<keyword evidence="4" id="KW-1185">Reference proteome</keyword>
<evidence type="ECO:0000313" key="4">
    <source>
        <dbReference type="Proteomes" id="UP000472276"/>
    </source>
</evidence>
<dbReference type="PANTHER" id="PTHR24252">
    <property type="entry name" value="ACROSIN-RELATED"/>
    <property type="match status" value="1"/>
</dbReference>
<dbReference type="InterPro" id="IPR009003">
    <property type="entry name" value="Peptidase_S1_PA"/>
</dbReference>
<dbReference type="InterPro" id="IPR043504">
    <property type="entry name" value="Peptidase_S1_PA_chymotrypsin"/>
</dbReference>
<dbReference type="GO" id="GO:0006508">
    <property type="term" value="P:proteolysis"/>
    <property type="evidence" value="ECO:0007669"/>
    <property type="project" value="InterPro"/>
</dbReference>
<dbReference type="Gene3D" id="2.40.10.10">
    <property type="entry name" value="Trypsin-like serine proteases"/>
    <property type="match status" value="1"/>
</dbReference>
<dbReference type="AlphaFoldDB" id="A0AAZ1XNI8"/>
<name>A0AAZ1XNI8_OREAU</name>
<accession>A0AAZ1XNI8</accession>
<dbReference type="GO" id="GO:0004252">
    <property type="term" value="F:serine-type endopeptidase activity"/>
    <property type="evidence" value="ECO:0007669"/>
    <property type="project" value="InterPro"/>
</dbReference>
<sequence length="210" mass="22780">SQSSLEIHDNNDDYFAVELNCGTPAIKPKRCVRSMVVSGCVSKPHSWPWQTALQTNERIDCGGTLIHPQWILTSDLCLSSSQPSAVRVVLGMHSLRATEPSRQVRMLEKIVTGPDGSNIALLKLVKSDYTHTTLILCVLSAKKGQYLVPGGTMCYVTGWGRTQGIGGGRILEETGFPVIDNKICNRDNDIVADHEICAGNTEGGKPSCQV</sequence>
<reference evidence="4" key="1">
    <citation type="submission" date="2020-03" db="EMBL/GenBank/DDBJ databases">
        <title>Evolution of repeat sequences and sex chromosomes of tilapia species revealed by chromosome-level genomes.</title>
        <authorList>
            <person name="Xu L."/>
            <person name="Tao W."/>
            <person name="Wang D."/>
            <person name="Zhou Q."/>
        </authorList>
    </citation>
    <scope>NUCLEOTIDE SEQUENCE [LARGE SCALE GENOMIC DNA]</scope>
    <source>
        <strain evidence="4">Israel</strain>
    </source>
</reference>
<feature type="domain" description="Peptidase S1" evidence="2">
    <location>
        <begin position="36"/>
        <end position="210"/>
    </location>
</feature>
<evidence type="ECO:0000256" key="1">
    <source>
        <dbReference type="ARBA" id="ARBA00023157"/>
    </source>
</evidence>
<reference evidence="3" key="3">
    <citation type="submission" date="2025-09" db="UniProtKB">
        <authorList>
            <consortium name="Ensembl"/>
        </authorList>
    </citation>
    <scope>IDENTIFICATION</scope>
</reference>
<evidence type="ECO:0000313" key="3">
    <source>
        <dbReference type="Ensembl" id="ENSOABP00000069826.1"/>
    </source>
</evidence>
<keyword evidence="1" id="KW-1015">Disulfide bond</keyword>
<dbReference type="InterPro" id="IPR001254">
    <property type="entry name" value="Trypsin_dom"/>
</dbReference>
<dbReference type="Pfam" id="PF00089">
    <property type="entry name" value="Trypsin"/>
    <property type="match status" value="1"/>
</dbReference>
<dbReference type="SUPFAM" id="SSF50494">
    <property type="entry name" value="Trypsin-like serine proteases"/>
    <property type="match status" value="1"/>
</dbReference>
<evidence type="ECO:0000259" key="2">
    <source>
        <dbReference type="PROSITE" id="PS50240"/>
    </source>
</evidence>
<dbReference type="Proteomes" id="UP000472276">
    <property type="component" value="Unassembled WGS sequence"/>
</dbReference>
<organism evidence="3 4">
    <name type="scientific">Oreochromis aureus</name>
    <name type="common">Israeli tilapia</name>
    <name type="synonym">Chromis aureus</name>
    <dbReference type="NCBI Taxonomy" id="47969"/>
    <lineage>
        <taxon>Eukaryota</taxon>
        <taxon>Metazoa</taxon>
        <taxon>Chordata</taxon>
        <taxon>Craniata</taxon>
        <taxon>Vertebrata</taxon>
        <taxon>Euteleostomi</taxon>
        <taxon>Actinopterygii</taxon>
        <taxon>Neopterygii</taxon>
        <taxon>Teleostei</taxon>
        <taxon>Neoteleostei</taxon>
        <taxon>Acanthomorphata</taxon>
        <taxon>Ovalentaria</taxon>
        <taxon>Cichlomorphae</taxon>
        <taxon>Cichliformes</taxon>
        <taxon>Cichlidae</taxon>
        <taxon>African cichlids</taxon>
        <taxon>Pseudocrenilabrinae</taxon>
        <taxon>Oreochromini</taxon>
        <taxon>Oreochromis</taxon>
    </lineage>
</organism>